<dbReference type="Proteomes" id="UP000828048">
    <property type="component" value="Chromosome 12"/>
</dbReference>
<evidence type="ECO:0000313" key="1">
    <source>
        <dbReference type="EMBL" id="KAH7862923.1"/>
    </source>
</evidence>
<reference evidence="1 2" key="1">
    <citation type="journal article" date="2021" name="Hortic Res">
        <title>High-quality reference genome and annotation aids understanding of berry development for evergreen blueberry (Vaccinium darrowii).</title>
        <authorList>
            <person name="Yu J."/>
            <person name="Hulse-Kemp A.M."/>
            <person name="Babiker E."/>
            <person name="Staton M."/>
        </authorList>
    </citation>
    <scope>NUCLEOTIDE SEQUENCE [LARGE SCALE GENOMIC DNA]</scope>
    <source>
        <strain evidence="2">cv. NJ 8807/NJ 8810</strain>
        <tissue evidence="1">Young leaf</tissue>
    </source>
</reference>
<protein>
    <submittedName>
        <fullName evidence="1">Uncharacterized protein</fullName>
    </submittedName>
</protein>
<proteinExistence type="predicted"/>
<organism evidence="1 2">
    <name type="scientific">Vaccinium darrowii</name>
    <dbReference type="NCBI Taxonomy" id="229202"/>
    <lineage>
        <taxon>Eukaryota</taxon>
        <taxon>Viridiplantae</taxon>
        <taxon>Streptophyta</taxon>
        <taxon>Embryophyta</taxon>
        <taxon>Tracheophyta</taxon>
        <taxon>Spermatophyta</taxon>
        <taxon>Magnoliopsida</taxon>
        <taxon>eudicotyledons</taxon>
        <taxon>Gunneridae</taxon>
        <taxon>Pentapetalae</taxon>
        <taxon>asterids</taxon>
        <taxon>Ericales</taxon>
        <taxon>Ericaceae</taxon>
        <taxon>Vaccinioideae</taxon>
        <taxon>Vaccinieae</taxon>
        <taxon>Vaccinium</taxon>
    </lineage>
</organism>
<dbReference type="EMBL" id="CM037162">
    <property type="protein sequence ID" value="KAH7862923.1"/>
    <property type="molecule type" value="Genomic_DNA"/>
</dbReference>
<evidence type="ECO:0000313" key="2">
    <source>
        <dbReference type="Proteomes" id="UP000828048"/>
    </source>
</evidence>
<sequence>MVGFNRNFPSMSMGGRIFTVFIDNLPNGVGLPWLRKFCSNFGMVKDAYLPLRRSKRTGNRFGFVKYESIKGADQAIEKANGFWIGKKHLIVERASFDLAQHPGVVFRNTGFSSNKFFVHKGINQGEIWEDKMKGKKDERRISLNLQPVAVEWLSRSVVAKLKALTTPELVQNALKDFKFNDVVVKSLGGLKLIITFQTRADRAAAMGNLVIVNWFNSFKPWNGEVAGESRLIWLKCRGMPLTVWNAASFKRLSEIWGDFITLDVETLKEESYDVGRMLIATEHPQKIDDWINITARGKNHRVKIWEEECDDIFNEKPVRDWVNKQHAEIRFFPISDHVVENGSCKRNTNAGDDVGLNTLAIQYEGEDEVSQVKALEKLKEGGTITVVQKSSNEVAPNRAKEKVDDLANHFMNDNIDEKEKVDDLAIHALVDMVVDQINENTDVINENNVMAAMDSISSSLEKESSVVGSEKVLESVMVIDEAIIKKPDEESDKEDENNLEEFHFNHNVNTIDRRKFGLGKALKSVMDYIWYLNQVSCGLHLAGSATKNPGKTQPLKSKTNKKTLQAQRENTKELPVQSQRRVFGTTRNPNIPSKAVSDTNVSKTKPNRHKRPLRKNPSIQVSPKQPEPTQSSTTPAEKKSPEKNRAKVNSNNKKKSVGFKEQTGKGCEVVLEGGDGVGHQTPVVRSTSLGKPKRVSGTPYQSAEGCSKCRFDRLETSAYWLGQIKVAESVGKHFVSAAFFRLALESKAEPIRSLRVELRHYVARHEYLSKEAEWRDVSVSYGLIQTEADANSGSSSLDQAQNDVKEEQAMEPLEKEI</sequence>
<keyword evidence="2" id="KW-1185">Reference proteome</keyword>
<accession>A0ACB7ZBW8</accession>
<comment type="caution">
    <text evidence="1">The sequence shown here is derived from an EMBL/GenBank/DDBJ whole genome shotgun (WGS) entry which is preliminary data.</text>
</comment>
<name>A0ACB7ZBW8_9ERIC</name>
<gene>
    <name evidence="1" type="ORF">Vadar_011144</name>
</gene>